<dbReference type="Pfam" id="PF08423">
    <property type="entry name" value="Rad51"/>
    <property type="match status" value="1"/>
</dbReference>
<dbReference type="GO" id="GO:0000794">
    <property type="term" value="C:condensed nuclear chromosome"/>
    <property type="evidence" value="ECO:0007669"/>
    <property type="project" value="TreeGrafter"/>
</dbReference>
<dbReference type="PANTHER" id="PTHR22942:SF39">
    <property type="entry name" value="DNA REPAIR PROTEIN RAD51 HOMOLOG 1"/>
    <property type="match status" value="1"/>
</dbReference>
<dbReference type="AlphaFoldDB" id="A0A8D2JUD9"/>
<keyword evidence="6" id="KW-1185">Reference proteome</keyword>
<dbReference type="GO" id="GO:0003697">
    <property type="term" value="F:single-stranded DNA binding"/>
    <property type="evidence" value="ECO:0007669"/>
    <property type="project" value="TreeGrafter"/>
</dbReference>
<evidence type="ECO:0000256" key="3">
    <source>
        <dbReference type="SAM" id="MobiDB-lite"/>
    </source>
</evidence>
<gene>
    <name evidence="5" type="primary">RAD51</name>
</gene>
<dbReference type="GO" id="GO:0042148">
    <property type="term" value="P:DNA strand invasion"/>
    <property type="evidence" value="ECO:0007669"/>
    <property type="project" value="TreeGrafter"/>
</dbReference>
<dbReference type="GO" id="GO:0003690">
    <property type="term" value="F:double-stranded DNA binding"/>
    <property type="evidence" value="ECO:0007669"/>
    <property type="project" value="TreeGrafter"/>
</dbReference>
<dbReference type="PROSITE" id="PS50162">
    <property type="entry name" value="RECA_2"/>
    <property type="match status" value="1"/>
</dbReference>
<dbReference type="PANTHER" id="PTHR22942">
    <property type="entry name" value="RECA/RAD51/RADA DNA STRAND-PAIRING FAMILY MEMBER"/>
    <property type="match status" value="1"/>
</dbReference>
<proteinExistence type="predicted"/>
<keyword evidence="2" id="KW-0067">ATP-binding</keyword>
<dbReference type="GO" id="GO:0000150">
    <property type="term" value="F:DNA strand exchange activity"/>
    <property type="evidence" value="ECO:0007669"/>
    <property type="project" value="TreeGrafter"/>
</dbReference>
<evidence type="ECO:0000256" key="1">
    <source>
        <dbReference type="ARBA" id="ARBA00022741"/>
    </source>
</evidence>
<evidence type="ECO:0000259" key="4">
    <source>
        <dbReference type="PROSITE" id="PS50162"/>
    </source>
</evidence>
<dbReference type="Gene3D" id="3.40.50.300">
    <property type="entry name" value="P-loop containing nucleotide triphosphate hydrolases"/>
    <property type="match status" value="1"/>
</dbReference>
<evidence type="ECO:0000256" key="2">
    <source>
        <dbReference type="ARBA" id="ARBA00022840"/>
    </source>
</evidence>
<reference evidence="5" key="3">
    <citation type="submission" date="2025-09" db="UniProtKB">
        <authorList>
            <consortium name="Ensembl"/>
        </authorList>
    </citation>
    <scope>IDENTIFICATION</scope>
</reference>
<sequence length="216" mass="23660">PWARGFGANSESRRRSAPSDQRPSLKESAALPEACSWELKLVWVVRRRLGQASRLEVGRKPGALGFARVRRVSPPRGEVAARGPLERAALRAKQCGINANDVKKLEEAGFHTVEAVAYAPKKELINIKGISEAKADKILAEAAKLVPMGFTTATEFHQRRSEIIQITTGSKELDKLLQGGIETGSITEMFGEFRTGKTQICHTLAVTCQVSYWGYG</sequence>
<dbReference type="GO" id="GO:0006312">
    <property type="term" value="P:mitotic recombination"/>
    <property type="evidence" value="ECO:0007669"/>
    <property type="project" value="TreeGrafter"/>
</dbReference>
<dbReference type="FunFam" id="1.10.150.20:FF:000008">
    <property type="entry name" value="DNA repair protein RAD51 homolog"/>
    <property type="match status" value="1"/>
</dbReference>
<dbReference type="InterPro" id="IPR020588">
    <property type="entry name" value="RecA_ATP-bd"/>
</dbReference>
<evidence type="ECO:0000313" key="5">
    <source>
        <dbReference type="Ensembl" id="ENSTGEP00000001609.1"/>
    </source>
</evidence>
<dbReference type="Ensembl" id="ENSTGET00000002028.1">
    <property type="protein sequence ID" value="ENSTGEP00000001609.1"/>
    <property type="gene ID" value="ENSTGEG00000001492.1"/>
</dbReference>
<feature type="domain" description="RecA family profile 1" evidence="4">
    <location>
        <begin position="162"/>
        <end position="216"/>
    </location>
</feature>
<dbReference type="GO" id="GO:0000730">
    <property type="term" value="P:DNA recombinase assembly"/>
    <property type="evidence" value="ECO:0007669"/>
    <property type="project" value="TreeGrafter"/>
</dbReference>
<dbReference type="GO" id="GO:0005524">
    <property type="term" value="F:ATP binding"/>
    <property type="evidence" value="ECO:0007669"/>
    <property type="project" value="UniProtKB-KW"/>
</dbReference>
<dbReference type="GO" id="GO:0140664">
    <property type="term" value="F:ATP-dependent DNA damage sensor activity"/>
    <property type="evidence" value="ECO:0007669"/>
    <property type="project" value="InterPro"/>
</dbReference>
<protein>
    <submittedName>
        <fullName evidence="5">RAD51 recombinase</fullName>
    </submittedName>
</protein>
<accession>A0A8D2JUD9</accession>
<reference evidence="5" key="2">
    <citation type="submission" date="2025-08" db="UniProtKB">
        <authorList>
            <consortium name="Ensembl"/>
        </authorList>
    </citation>
    <scope>IDENTIFICATION</scope>
</reference>
<dbReference type="GO" id="GO:0007131">
    <property type="term" value="P:reciprocal meiotic recombination"/>
    <property type="evidence" value="ECO:0007669"/>
    <property type="project" value="TreeGrafter"/>
</dbReference>
<dbReference type="Proteomes" id="UP000694411">
    <property type="component" value="Chromosome 7a"/>
</dbReference>
<feature type="region of interest" description="Disordered" evidence="3">
    <location>
        <begin position="1"/>
        <end position="27"/>
    </location>
</feature>
<reference evidence="5" key="1">
    <citation type="submission" date="2018-05" db="EMBL/GenBank/DDBJ databases">
        <title>Whole genome of Theropithecus gelada.</title>
        <authorList>
            <person name="Chiou K.L."/>
            <person name="Snyder-Mackler N."/>
        </authorList>
    </citation>
    <scope>NUCLEOTIDE SEQUENCE [LARGE SCALE GENOMIC DNA]</scope>
</reference>
<name>A0A8D2JUD9_THEGE</name>
<dbReference type="Gene3D" id="1.10.150.20">
    <property type="entry name" value="5' to 3' exonuclease, C-terminal subdomain"/>
    <property type="match status" value="1"/>
</dbReference>
<dbReference type="GO" id="GO:0070192">
    <property type="term" value="P:chromosome organization involved in meiotic cell cycle"/>
    <property type="evidence" value="ECO:0007669"/>
    <property type="project" value="TreeGrafter"/>
</dbReference>
<evidence type="ECO:0000313" key="6">
    <source>
        <dbReference type="Proteomes" id="UP000694411"/>
    </source>
</evidence>
<organism evidence="5 6">
    <name type="scientific">Theropithecus gelada</name>
    <name type="common">Gelada baboon</name>
    <dbReference type="NCBI Taxonomy" id="9565"/>
    <lineage>
        <taxon>Eukaryota</taxon>
        <taxon>Metazoa</taxon>
        <taxon>Chordata</taxon>
        <taxon>Craniata</taxon>
        <taxon>Vertebrata</taxon>
        <taxon>Euteleostomi</taxon>
        <taxon>Mammalia</taxon>
        <taxon>Eutheria</taxon>
        <taxon>Euarchontoglires</taxon>
        <taxon>Primates</taxon>
        <taxon>Haplorrhini</taxon>
        <taxon>Catarrhini</taxon>
        <taxon>Cercopithecidae</taxon>
        <taxon>Cercopithecinae</taxon>
        <taxon>Theropithecus</taxon>
    </lineage>
</organism>
<dbReference type="InterPro" id="IPR027417">
    <property type="entry name" value="P-loop_NTPase"/>
</dbReference>
<dbReference type="InterPro" id="IPR013632">
    <property type="entry name" value="Rad51_C"/>
</dbReference>
<keyword evidence="1" id="KW-0547">Nucleotide-binding</keyword>
<dbReference type="SUPFAM" id="SSF52540">
    <property type="entry name" value="P-loop containing nucleoside triphosphate hydrolases"/>
    <property type="match status" value="1"/>
</dbReference>
<dbReference type="Pfam" id="PF14520">
    <property type="entry name" value="HHH_5"/>
    <property type="match status" value="1"/>
</dbReference>